<dbReference type="EMBL" id="BAABLX010000072">
    <property type="protein sequence ID" value="GAA4956366.1"/>
    <property type="molecule type" value="Genomic_DNA"/>
</dbReference>
<dbReference type="Pfam" id="PF12532">
    <property type="entry name" value="DUF3732"/>
    <property type="match status" value="1"/>
</dbReference>
<dbReference type="InterPro" id="IPR022205">
    <property type="entry name" value="DUF3732"/>
</dbReference>
<comment type="caution">
    <text evidence="1">The sequence shown here is derived from an EMBL/GenBank/DDBJ whole genome shotgun (WGS) entry which is preliminary data.</text>
</comment>
<name>A0AAV3U8D9_9ALTE</name>
<organism evidence="1 2">
    <name type="scientific">Halioxenophilus aromaticivorans</name>
    <dbReference type="NCBI Taxonomy" id="1306992"/>
    <lineage>
        <taxon>Bacteria</taxon>
        <taxon>Pseudomonadati</taxon>
        <taxon>Pseudomonadota</taxon>
        <taxon>Gammaproteobacteria</taxon>
        <taxon>Alteromonadales</taxon>
        <taxon>Alteromonadaceae</taxon>
        <taxon>Halioxenophilus</taxon>
    </lineage>
</organism>
<sequence length="100" mass="11182">MANNALAIRITFPSVGVISFSFKRVGLPASLGKQVTAEADADIQAVQRLFELLYKFTQDETPGFQLIVTEHANLPEQWFQDALVEQPWSKPPALVPEDWP</sequence>
<evidence type="ECO:0000313" key="2">
    <source>
        <dbReference type="Proteomes" id="UP001409585"/>
    </source>
</evidence>
<proteinExistence type="predicted"/>
<dbReference type="AlphaFoldDB" id="A0AAV3U8D9"/>
<reference evidence="2" key="1">
    <citation type="journal article" date="2019" name="Int. J. Syst. Evol. Microbiol.">
        <title>The Global Catalogue of Microorganisms (GCM) 10K type strain sequencing project: providing services to taxonomists for standard genome sequencing and annotation.</title>
        <authorList>
            <consortium name="The Broad Institute Genomics Platform"/>
            <consortium name="The Broad Institute Genome Sequencing Center for Infectious Disease"/>
            <person name="Wu L."/>
            <person name="Ma J."/>
        </authorList>
    </citation>
    <scope>NUCLEOTIDE SEQUENCE [LARGE SCALE GENOMIC DNA]</scope>
    <source>
        <strain evidence="2">JCM 19134</strain>
    </source>
</reference>
<accession>A0AAV3U8D9</accession>
<dbReference type="Proteomes" id="UP001409585">
    <property type="component" value="Unassembled WGS sequence"/>
</dbReference>
<evidence type="ECO:0000313" key="1">
    <source>
        <dbReference type="EMBL" id="GAA4956366.1"/>
    </source>
</evidence>
<keyword evidence="2" id="KW-1185">Reference proteome</keyword>
<dbReference type="RefSeq" id="WP_345426736.1">
    <property type="nucleotide sequence ID" value="NZ_AP031496.1"/>
</dbReference>
<gene>
    <name evidence="1" type="ORF">GCM10025791_40810</name>
</gene>
<protein>
    <submittedName>
        <fullName evidence="1">Uncharacterized protein</fullName>
    </submittedName>
</protein>